<evidence type="ECO:0000313" key="3">
    <source>
        <dbReference type="Proteomes" id="UP000184356"/>
    </source>
</evidence>
<gene>
    <name evidence="2" type="ORF">ASPSYDRAFT_40995</name>
</gene>
<feature type="region of interest" description="Disordered" evidence="1">
    <location>
        <begin position="394"/>
        <end position="434"/>
    </location>
</feature>
<dbReference type="InterPro" id="IPR036638">
    <property type="entry name" value="HLH_DNA-bd_sf"/>
</dbReference>
<dbReference type="EMBL" id="KV878583">
    <property type="protein sequence ID" value="OJJ62338.1"/>
    <property type="molecule type" value="Genomic_DNA"/>
</dbReference>
<keyword evidence="3" id="KW-1185">Reference proteome</keyword>
<evidence type="ECO:0000256" key="1">
    <source>
        <dbReference type="SAM" id="MobiDB-lite"/>
    </source>
</evidence>
<feature type="compositionally biased region" description="Basic and acidic residues" evidence="1">
    <location>
        <begin position="407"/>
        <end position="421"/>
    </location>
</feature>
<feature type="compositionally biased region" description="Pro residues" evidence="1">
    <location>
        <begin position="224"/>
        <end position="236"/>
    </location>
</feature>
<feature type="region of interest" description="Disordered" evidence="1">
    <location>
        <begin position="156"/>
        <end position="263"/>
    </location>
</feature>
<dbReference type="AlphaFoldDB" id="A0A1L9TSI7"/>
<dbReference type="RefSeq" id="XP_040706144.1">
    <property type="nucleotide sequence ID" value="XM_040846194.1"/>
</dbReference>
<dbReference type="SUPFAM" id="SSF47459">
    <property type="entry name" value="HLH, helix-loop-helix DNA-binding domain"/>
    <property type="match status" value="1"/>
</dbReference>
<sequence length="434" mass="46870">MVVRRAPAPLGLNTPQNHDFPAQPPIDFEQAFQAAPSSSGTPWGPSNPQIVASPLDIGGSAGLPTPTVPQSAIPPNNMQMQHSFMPNGPIPGVDVPYDMLADVTMAHNLMPNVVMPHDLTLDGNMPHNILPDAPMIPDSQMCGLPSVQGPTGIPMLPDESNNHHHHQQAGVDWPSDCPDSSGLSREQSFDTLDSNHPGSAHSCGTMQASPMGYTSPMQMQIHSPYPPGLYPMPPRPDSGRVNRNHRKRSNRITPAQNGRRASAPEMVLRTPQAMDEIEKELEKERRNETRRASHNVVEKRYRNNLNLKYRMLELAIQGSVCAFPGGSCPDSTGKTHGEIAPNVKDTDVAEQLGKKNGKYSKSKAEIIMAAVDRLQQMVDENHMLKVKLAMYEASPAADSQQPTGEADGVHGDDGDGGDAGKDVQCGGKDVKTEA</sequence>
<name>A0A1L9TSI7_9EURO</name>
<dbReference type="OrthoDB" id="2133190at2759"/>
<dbReference type="Gene3D" id="4.10.280.10">
    <property type="entry name" value="Helix-loop-helix DNA-binding domain"/>
    <property type="match status" value="1"/>
</dbReference>
<feature type="compositionally biased region" description="Polar residues" evidence="1">
    <location>
        <begin position="181"/>
        <end position="208"/>
    </location>
</feature>
<reference evidence="3" key="1">
    <citation type="journal article" date="2017" name="Genome Biol.">
        <title>Comparative genomics reveals high biological diversity and specific adaptations in the industrially and medically important fungal genus Aspergillus.</title>
        <authorList>
            <person name="de Vries R.P."/>
            <person name="Riley R."/>
            <person name="Wiebenga A."/>
            <person name="Aguilar-Osorio G."/>
            <person name="Amillis S."/>
            <person name="Uchima C.A."/>
            <person name="Anderluh G."/>
            <person name="Asadollahi M."/>
            <person name="Askin M."/>
            <person name="Barry K."/>
            <person name="Battaglia E."/>
            <person name="Bayram O."/>
            <person name="Benocci T."/>
            <person name="Braus-Stromeyer S.A."/>
            <person name="Caldana C."/>
            <person name="Canovas D."/>
            <person name="Cerqueira G.C."/>
            <person name="Chen F."/>
            <person name="Chen W."/>
            <person name="Choi C."/>
            <person name="Clum A."/>
            <person name="Dos Santos R.A."/>
            <person name="Damasio A.R."/>
            <person name="Diallinas G."/>
            <person name="Emri T."/>
            <person name="Fekete E."/>
            <person name="Flipphi M."/>
            <person name="Freyberg S."/>
            <person name="Gallo A."/>
            <person name="Gournas C."/>
            <person name="Habgood R."/>
            <person name="Hainaut M."/>
            <person name="Harispe M.L."/>
            <person name="Henrissat B."/>
            <person name="Hilden K.S."/>
            <person name="Hope R."/>
            <person name="Hossain A."/>
            <person name="Karabika E."/>
            <person name="Karaffa L."/>
            <person name="Karanyi Z."/>
            <person name="Krasevec N."/>
            <person name="Kuo A."/>
            <person name="Kusch H."/>
            <person name="LaButti K."/>
            <person name="Lagendijk E.L."/>
            <person name="Lapidus A."/>
            <person name="Levasseur A."/>
            <person name="Lindquist E."/>
            <person name="Lipzen A."/>
            <person name="Logrieco A.F."/>
            <person name="MacCabe A."/>
            <person name="Maekelae M.R."/>
            <person name="Malavazi I."/>
            <person name="Melin P."/>
            <person name="Meyer V."/>
            <person name="Mielnichuk N."/>
            <person name="Miskei M."/>
            <person name="Molnar A.P."/>
            <person name="Mule G."/>
            <person name="Ngan C.Y."/>
            <person name="Orejas M."/>
            <person name="Orosz E."/>
            <person name="Ouedraogo J.P."/>
            <person name="Overkamp K.M."/>
            <person name="Park H.-S."/>
            <person name="Perrone G."/>
            <person name="Piumi F."/>
            <person name="Punt P.J."/>
            <person name="Ram A.F."/>
            <person name="Ramon A."/>
            <person name="Rauscher S."/>
            <person name="Record E."/>
            <person name="Riano-Pachon D.M."/>
            <person name="Robert V."/>
            <person name="Roehrig J."/>
            <person name="Ruller R."/>
            <person name="Salamov A."/>
            <person name="Salih N.S."/>
            <person name="Samson R.A."/>
            <person name="Sandor E."/>
            <person name="Sanguinetti M."/>
            <person name="Schuetze T."/>
            <person name="Sepcic K."/>
            <person name="Shelest E."/>
            <person name="Sherlock G."/>
            <person name="Sophianopoulou V."/>
            <person name="Squina F.M."/>
            <person name="Sun H."/>
            <person name="Susca A."/>
            <person name="Todd R.B."/>
            <person name="Tsang A."/>
            <person name="Unkles S.E."/>
            <person name="van de Wiele N."/>
            <person name="van Rossen-Uffink D."/>
            <person name="Oliveira J.V."/>
            <person name="Vesth T.C."/>
            <person name="Visser J."/>
            <person name="Yu J.-H."/>
            <person name="Zhou M."/>
            <person name="Andersen M.R."/>
            <person name="Archer D.B."/>
            <person name="Baker S.E."/>
            <person name="Benoit I."/>
            <person name="Brakhage A.A."/>
            <person name="Braus G.H."/>
            <person name="Fischer R."/>
            <person name="Frisvad J.C."/>
            <person name="Goldman G.H."/>
            <person name="Houbraken J."/>
            <person name="Oakley B."/>
            <person name="Pocsi I."/>
            <person name="Scazzocchio C."/>
            <person name="Seiboth B."/>
            <person name="vanKuyk P.A."/>
            <person name="Wortman J."/>
            <person name="Dyer P.S."/>
            <person name="Grigoriev I.V."/>
        </authorList>
    </citation>
    <scope>NUCLEOTIDE SEQUENCE [LARGE SCALE GENOMIC DNA]</scope>
    <source>
        <strain evidence="3">CBS 593.65</strain>
    </source>
</reference>
<protein>
    <submittedName>
        <fullName evidence="2">Uncharacterized protein</fullName>
    </submittedName>
</protein>
<dbReference type="GeneID" id="63762267"/>
<organism evidence="2 3">
    <name type="scientific">Aspergillus sydowii CBS 593.65</name>
    <dbReference type="NCBI Taxonomy" id="1036612"/>
    <lineage>
        <taxon>Eukaryota</taxon>
        <taxon>Fungi</taxon>
        <taxon>Dikarya</taxon>
        <taxon>Ascomycota</taxon>
        <taxon>Pezizomycotina</taxon>
        <taxon>Eurotiomycetes</taxon>
        <taxon>Eurotiomycetidae</taxon>
        <taxon>Eurotiales</taxon>
        <taxon>Aspergillaceae</taxon>
        <taxon>Aspergillus</taxon>
        <taxon>Aspergillus subgen. Nidulantes</taxon>
    </lineage>
</organism>
<accession>A0A1L9TSI7</accession>
<dbReference type="Proteomes" id="UP000184356">
    <property type="component" value="Unassembled WGS sequence"/>
</dbReference>
<evidence type="ECO:0000313" key="2">
    <source>
        <dbReference type="EMBL" id="OJJ62338.1"/>
    </source>
</evidence>
<dbReference type="VEuPathDB" id="FungiDB:ASPSYDRAFT_40995"/>
<feature type="region of interest" description="Disordered" evidence="1">
    <location>
        <begin position="1"/>
        <end position="24"/>
    </location>
</feature>
<proteinExistence type="predicted"/>
<dbReference type="GO" id="GO:0046983">
    <property type="term" value="F:protein dimerization activity"/>
    <property type="evidence" value="ECO:0007669"/>
    <property type="project" value="InterPro"/>
</dbReference>